<evidence type="ECO:0000256" key="10">
    <source>
        <dbReference type="SAM" id="MobiDB-lite"/>
    </source>
</evidence>
<keyword evidence="5 11" id="KW-1133">Transmembrane helix</keyword>
<comment type="subcellular location">
    <subcellularLocation>
        <location evidence="1 9">Membrane</location>
        <topology evidence="1 9">Single-pass type I membrane protein</topology>
    </subcellularLocation>
</comment>
<reference evidence="13 14" key="1">
    <citation type="submission" date="2023-09" db="EMBL/GenBank/DDBJ databases">
        <title>Genomes of two closely related lineages of the louse Polyplax serrata with different host specificities.</title>
        <authorList>
            <person name="Martinu J."/>
            <person name="Tarabai H."/>
            <person name="Stefka J."/>
            <person name="Hypsa V."/>
        </authorList>
    </citation>
    <scope>NUCLEOTIDE SEQUENCE [LARGE SCALE GENOMIC DNA]</scope>
    <source>
        <strain evidence="13">98ZLc_SE</strain>
    </source>
</reference>
<evidence type="ECO:0000256" key="6">
    <source>
        <dbReference type="ARBA" id="ARBA00023136"/>
    </source>
</evidence>
<evidence type="ECO:0000256" key="11">
    <source>
        <dbReference type="SAM" id="Phobius"/>
    </source>
</evidence>
<evidence type="ECO:0000256" key="4">
    <source>
        <dbReference type="ARBA" id="ARBA00022974"/>
    </source>
</evidence>
<evidence type="ECO:0000256" key="9">
    <source>
        <dbReference type="RuleBase" id="RU000649"/>
    </source>
</evidence>
<keyword evidence="6 11" id="KW-0472">Membrane</keyword>
<dbReference type="SMART" id="SM00294">
    <property type="entry name" value="4.1m"/>
    <property type="match status" value="1"/>
</dbReference>
<feature type="compositionally biased region" description="Basic and acidic residues" evidence="10">
    <location>
        <begin position="176"/>
        <end position="196"/>
    </location>
</feature>
<evidence type="ECO:0000256" key="8">
    <source>
        <dbReference type="ARBA" id="ARBA00023207"/>
    </source>
</evidence>
<evidence type="ECO:0000256" key="1">
    <source>
        <dbReference type="ARBA" id="ARBA00004479"/>
    </source>
</evidence>
<dbReference type="InterPro" id="IPR030479">
    <property type="entry name" value="Syndecan_CS"/>
</dbReference>
<feature type="region of interest" description="Disordered" evidence="10">
    <location>
        <begin position="248"/>
        <end position="274"/>
    </location>
</feature>
<dbReference type="PANTHER" id="PTHR10915">
    <property type="entry name" value="SYNDECAN"/>
    <property type="match status" value="1"/>
</dbReference>
<protein>
    <recommendedName>
        <fullName evidence="9">Syndecan</fullName>
    </recommendedName>
</protein>
<dbReference type="Pfam" id="PF01034">
    <property type="entry name" value="Syndecan"/>
    <property type="match status" value="1"/>
</dbReference>
<dbReference type="InterPro" id="IPR003585">
    <property type="entry name" value="Neurexin-like"/>
</dbReference>
<keyword evidence="4 9" id="KW-0654">Proteoglycan</keyword>
<feature type="region of interest" description="Disordered" evidence="10">
    <location>
        <begin position="27"/>
        <end position="59"/>
    </location>
</feature>
<organism evidence="13 14">
    <name type="scientific">Polyplax serrata</name>
    <name type="common">Common mouse louse</name>
    <dbReference type="NCBI Taxonomy" id="468196"/>
    <lineage>
        <taxon>Eukaryota</taxon>
        <taxon>Metazoa</taxon>
        <taxon>Ecdysozoa</taxon>
        <taxon>Arthropoda</taxon>
        <taxon>Hexapoda</taxon>
        <taxon>Insecta</taxon>
        <taxon>Pterygota</taxon>
        <taxon>Neoptera</taxon>
        <taxon>Paraneoptera</taxon>
        <taxon>Psocodea</taxon>
        <taxon>Troctomorpha</taxon>
        <taxon>Phthiraptera</taxon>
        <taxon>Anoplura</taxon>
        <taxon>Polyplacidae</taxon>
        <taxon>Polyplax</taxon>
    </lineage>
</organism>
<feature type="compositionally biased region" description="Basic and acidic residues" evidence="10">
    <location>
        <begin position="248"/>
        <end position="257"/>
    </location>
</feature>
<evidence type="ECO:0000256" key="3">
    <source>
        <dbReference type="ARBA" id="ARBA00022692"/>
    </source>
</evidence>
<keyword evidence="14" id="KW-1185">Reference proteome</keyword>
<feature type="compositionally biased region" description="Polar residues" evidence="10">
    <location>
        <begin position="258"/>
        <end position="267"/>
    </location>
</feature>
<evidence type="ECO:0000256" key="5">
    <source>
        <dbReference type="ARBA" id="ARBA00022989"/>
    </source>
</evidence>
<dbReference type="InterPro" id="IPR027789">
    <property type="entry name" value="Syndecan/Neurexin_dom"/>
</dbReference>
<feature type="domain" description="Neurexin/syndecan/glycophorin C" evidence="12">
    <location>
        <begin position="239"/>
        <end position="257"/>
    </location>
</feature>
<evidence type="ECO:0000256" key="7">
    <source>
        <dbReference type="ARBA" id="ARBA00023180"/>
    </source>
</evidence>
<keyword evidence="7 9" id="KW-0325">Glycoprotein</keyword>
<comment type="function">
    <text evidence="9">Cell surface proteoglycan.</text>
</comment>
<evidence type="ECO:0000259" key="12">
    <source>
        <dbReference type="SMART" id="SM00294"/>
    </source>
</evidence>
<feature type="region of interest" description="Disordered" evidence="10">
    <location>
        <begin position="156"/>
        <end position="196"/>
    </location>
</feature>
<comment type="similarity">
    <text evidence="2 9">Belongs to the syndecan proteoglycan family.</text>
</comment>
<dbReference type="EMBL" id="JAWJWF010000050">
    <property type="protein sequence ID" value="KAK6618133.1"/>
    <property type="molecule type" value="Genomic_DNA"/>
</dbReference>
<proteinExistence type="inferred from homology"/>
<keyword evidence="3 9" id="KW-0812">Transmembrane</keyword>
<dbReference type="Proteomes" id="UP001359485">
    <property type="component" value="Unassembled WGS sequence"/>
</dbReference>
<name>A0ABR1AFA6_POLSC</name>
<evidence type="ECO:0000313" key="14">
    <source>
        <dbReference type="Proteomes" id="UP001359485"/>
    </source>
</evidence>
<evidence type="ECO:0000313" key="13">
    <source>
        <dbReference type="EMBL" id="KAK6618133.1"/>
    </source>
</evidence>
<keyword evidence="8 9" id="KW-0357">Heparan sulfate</keyword>
<dbReference type="PROSITE" id="PS00964">
    <property type="entry name" value="SYNDECAN"/>
    <property type="match status" value="1"/>
</dbReference>
<sequence length="274" mass="31078">MKEERRENLNFSDAYRKDDIYLEDDLEGSGIGNREFNKDDLESSGSGIGIDDEDSAGSGEELTRGFILGDECSSYWKGEILMVGHIRRPKETSFPLDSAKSLWKLHSRLKEDRTQTFKFNKDLGNIPGTSPAIETKPTKIVPKEPDRTQFTFVKPKLRPHEETVPQNEIFDSGSRQPDKTDEDLNRDRSSTEHENTVIMDPKHEERATSFFAQPGILAAVIGGCVVGLLCAILVVMFIVYRMRKKDEGSYPLDEPKRSPTSNSYTKNSQREFYA</sequence>
<dbReference type="InterPro" id="IPR001050">
    <property type="entry name" value="Syndecan"/>
</dbReference>
<feature type="transmembrane region" description="Helical" evidence="11">
    <location>
        <begin position="216"/>
        <end position="240"/>
    </location>
</feature>
<gene>
    <name evidence="13" type="ORF">RUM44_002579</name>
</gene>
<evidence type="ECO:0000256" key="2">
    <source>
        <dbReference type="ARBA" id="ARBA00005343"/>
    </source>
</evidence>
<dbReference type="PANTHER" id="PTHR10915:SF1">
    <property type="entry name" value="SYNDECAN"/>
    <property type="match status" value="1"/>
</dbReference>
<comment type="caution">
    <text evidence="13">The sequence shown here is derived from an EMBL/GenBank/DDBJ whole genome shotgun (WGS) entry which is preliminary data.</text>
</comment>
<accession>A0ABR1AFA6</accession>